<organism evidence="2 3">
    <name type="scientific">Rubritalea squalenifaciens DSM 18772</name>
    <dbReference type="NCBI Taxonomy" id="1123071"/>
    <lineage>
        <taxon>Bacteria</taxon>
        <taxon>Pseudomonadati</taxon>
        <taxon>Verrucomicrobiota</taxon>
        <taxon>Verrucomicrobiia</taxon>
        <taxon>Verrucomicrobiales</taxon>
        <taxon>Rubritaleaceae</taxon>
        <taxon>Rubritalea</taxon>
    </lineage>
</organism>
<dbReference type="InParanoid" id="A0A1M6BNZ9"/>
<evidence type="ECO:0000313" key="2">
    <source>
        <dbReference type="EMBL" id="SHI50374.1"/>
    </source>
</evidence>
<evidence type="ECO:0000313" key="3">
    <source>
        <dbReference type="Proteomes" id="UP000184510"/>
    </source>
</evidence>
<sequence length="218" mass="24709">MMRNTMFIFMTLPLIAWSEAQERQDPEPNQEEAADALADQIRVSKLRHKLLDATKRKEIPYLKDFIALYPDSVVRYLSFAKADFPSLSVNTTLHDRYQLNMRIPVRYSEDNKKITGYGEPLCYLSEISSVTPRDDGAGGTELGGTSGGDLYKHFGLQDWKKLVEAKGDFTSLGLKLEVNKPVPNFNLVKKYLKSLERKIPKQADPEQPATPPESKSNQ</sequence>
<proteinExistence type="predicted"/>
<keyword evidence="3" id="KW-1185">Reference proteome</keyword>
<accession>A0A1M6BNZ9</accession>
<reference evidence="2 3" key="1">
    <citation type="submission" date="2016-11" db="EMBL/GenBank/DDBJ databases">
        <authorList>
            <person name="Jaros S."/>
            <person name="Januszkiewicz K."/>
            <person name="Wedrychowicz H."/>
        </authorList>
    </citation>
    <scope>NUCLEOTIDE SEQUENCE [LARGE SCALE GENOMIC DNA]</scope>
    <source>
        <strain evidence="2 3">DSM 18772</strain>
    </source>
</reference>
<dbReference type="EMBL" id="FQYR01000002">
    <property type="protein sequence ID" value="SHI50374.1"/>
    <property type="molecule type" value="Genomic_DNA"/>
</dbReference>
<dbReference type="Proteomes" id="UP000184510">
    <property type="component" value="Unassembled WGS sequence"/>
</dbReference>
<dbReference type="STRING" id="1123071.SAMN02745181_0271"/>
<dbReference type="AlphaFoldDB" id="A0A1M6BNZ9"/>
<name>A0A1M6BNZ9_9BACT</name>
<protein>
    <submittedName>
        <fullName evidence="2">Uncharacterized protein</fullName>
    </submittedName>
</protein>
<evidence type="ECO:0000256" key="1">
    <source>
        <dbReference type="SAM" id="MobiDB-lite"/>
    </source>
</evidence>
<feature type="region of interest" description="Disordered" evidence="1">
    <location>
        <begin position="197"/>
        <end position="218"/>
    </location>
</feature>
<gene>
    <name evidence="2" type="ORF">SAMN02745181_0271</name>
</gene>